<gene>
    <name evidence="1" type="ORF">H1P_2430015</name>
</gene>
<keyword evidence="2" id="KW-1185">Reference proteome</keyword>
<dbReference type="Proteomes" id="UP000320055">
    <property type="component" value="Unassembled WGS sequence"/>
</dbReference>
<proteinExistence type="predicted"/>
<accession>A0A563VS73</accession>
<evidence type="ECO:0000313" key="1">
    <source>
        <dbReference type="EMBL" id="VEP14139.1"/>
    </source>
</evidence>
<evidence type="ECO:0000313" key="2">
    <source>
        <dbReference type="Proteomes" id="UP000320055"/>
    </source>
</evidence>
<dbReference type="EMBL" id="CAACVJ010000161">
    <property type="protein sequence ID" value="VEP14139.1"/>
    <property type="molecule type" value="Genomic_DNA"/>
</dbReference>
<dbReference type="AlphaFoldDB" id="A0A563VS73"/>
<protein>
    <submittedName>
        <fullName evidence="1">Uncharacterized protein</fullName>
    </submittedName>
</protein>
<sequence>MNKSIDGLLIDNYRDFLNQKLTDTIEITSKLMYLFEILKREGDKLVIEVKKTPPTEIAGLSTLN</sequence>
<organism evidence="1 2">
    <name type="scientific">Hyella patelloides LEGE 07179</name>
    <dbReference type="NCBI Taxonomy" id="945734"/>
    <lineage>
        <taxon>Bacteria</taxon>
        <taxon>Bacillati</taxon>
        <taxon>Cyanobacteriota</taxon>
        <taxon>Cyanophyceae</taxon>
        <taxon>Pleurocapsales</taxon>
        <taxon>Hyellaceae</taxon>
        <taxon>Hyella</taxon>
    </lineage>
</organism>
<name>A0A563VS73_9CYAN</name>
<reference evidence="1 2" key="1">
    <citation type="submission" date="2019-01" db="EMBL/GenBank/DDBJ databases">
        <authorList>
            <person name="Brito A."/>
        </authorList>
    </citation>
    <scope>NUCLEOTIDE SEQUENCE [LARGE SCALE GENOMIC DNA]</scope>
    <source>
        <strain evidence="1">1</strain>
    </source>
</reference>